<evidence type="ECO:0000313" key="1">
    <source>
        <dbReference type="EMBL" id="QHU02117.1"/>
    </source>
</evidence>
<protein>
    <recommendedName>
        <fullName evidence="2">Nucleotide-diphospho-sugar transferase domain-containing protein</fullName>
    </recommendedName>
</protein>
<name>A0A6C0JC34_9ZZZZ</name>
<dbReference type="InterPro" id="IPR011735">
    <property type="entry name" value="WlaTC/HtrL_glycosyltransf"/>
</dbReference>
<accession>A0A6C0JC34</accession>
<evidence type="ECO:0008006" key="2">
    <source>
        <dbReference type="Google" id="ProtNLM"/>
    </source>
</evidence>
<dbReference type="EMBL" id="MN740355">
    <property type="protein sequence ID" value="QHU02117.1"/>
    <property type="molecule type" value="Genomic_DNA"/>
</dbReference>
<dbReference type="Pfam" id="PF09612">
    <property type="entry name" value="HtrL_YibB"/>
    <property type="match status" value="1"/>
</dbReference>
<organism evidence="1">
    <name type="scientific">viral metagenome</name>
    <dbReference type="NCBI Taxonomy" id="1070528"/>
    <lineage>
        <taxon>unclassified sequences</taxon>
        <taxon>metagenomes</taxon>
        <taxon>organismal metagenomes</taxon>
    </lineage>
</organism>
<dbReference type="AlphaFoldDB" id="A0A6C0JC34"/>
<reference evidence="1" key="1">
    <citation type="journal article" date="2020" name="Nature">
        <title>Giant virus diversity and host interactions through global metagenomics.</title>
        <authorList>
            <person name="Schulz F."/>
            <person name="Roux S."/>
            <person name="Paez-Espino D."/>
            <person name="Jungbluth S."/>
            <person name="Walsh D.A."/>
            <person name="Denef V.J."/>
            <person name="McMahon K.D."/>
            <person name="Konstantinidis K.T."/>
            <person name="Eloe-Fadrosh E.A."/>
            <person name="Kyrpides N.C."/>
            <person name="Woyke T."/>
        </authorList>
    </citation>
    <scope>NUCLEOTIDE SEQUENCE</scope>
    <source>
        <strain evidence="1">GVMAG-M-3300025880-75</strain>
    </source>
</reference>
<proteinExistence type="predicted"/>
<sequence length="233" mass="28328">MTLTCVSGYWKIKNKHDNKFENWFNNTLKFNCPYVFFSDKETIEIIKKYRGNLPTYYIECDIKDFNTYKFKDRMVPHPAHCPSIELNLIWNEKIFLIQKAIELNPFKTEYFMWMDAGMSSFRKRRPPQVPFPNITKLNKLPKDKLIYSSSHNFTYNEKFIKGQYHLHHHVSGTYLFHKSLINKLVDIYKKYLNLIDKNDIWTDQVIWTLIYRDNKELFFKLCDNYSSIPFYLY</sequence>